<dbReference type="Proteomes" id="UP001062776">
    <property type="component" value="Unassembled WGS sequence"/>
</dbReference>
<dbReference type="InterPro" id="IPR036844">
    <property type="entry name" value="Hint_dom_sf"/>
</dbReference>
<comment type="caution">
    <text evidence="2">The sequence shown here is derived from an EMBL/GenBank/DDBJ whole genome shotgun (WGS) entry which is preliminary data.</text>
</comment>
<dbReference type="Pfam" id="PF13403">
    <property type="entry name" value="Hint_2"/>
    <property type="match status" value="1"/>
</dbReference>
<reference evidence="2" key="1">
    <citation type="submission" date="2013-04" db="EMBL/GenBank/DDBJ databases">
        <title>The genome sequencing project of 58 acetic acid bacteria.</title>
        <authorList>
            <person name="Okamoto-Kainuma A."/>
            <person name="Ishikawa M."/>
            <person name="Umino S."/>
            <person name="Koizumi Y."/>
            <person name="Shiwa Y."/>
            <person name="Yoshikawa H."/>
            <person name="Matsutani M."/>
            <person name="Matsushita K."/>
        </authorList>
    </citation>
    <scope>NUCLEOTIDE SEQUENCE</scope>
    <source>
        <strain evidence="2">NRIC 0535</strain>
    </source>
</reference>
<dbReference type="SUPFAM" id="SSF51294">
    <property type="entry name" value="Hedgehog/intein (Hint) domain"/>
    <property type="match status" value="1"/>
</dbReference>
<proteinExistence type="predicted"/>
<evidence type="ECO:0000313" key="3">
    <source>
        <dbReference type="Proteomes" id="UP001062776"/>
    </source>
</evidence>
<dbReference type="InterPro" id="IPR012332">
    <property type="entry name" value="Autotransporter_pectin_lyase_C"/>
</dbReference>
<organism evidence="2 3">
    <name type="scientific">Asaia krungthepensis NRIC 0535</name>
    <dbReference type="NCBI Taxonomy" id="1307925"/>
    <lineage>
        <taxon>Bacteria</taxon>
        <taxon>Pseudomonadati</taxon>
        <taxon>Pseudomonadota</taxon>
        <taxon>Alphaproteobacteria</taxon>
        <taxon>Acetobacterales</taxon>
        <taxon>Acetobacteraceae</taxon>
        <taxon>Asaia</taxon>
    </lineage>
</organism>
<protein>
    <submittedName>
        <fullName evidence="2">Outer membrane protein</fullName>
    </submittedName>
</protein>
<evidence type="ECO:0000259" key="1">
    <source>
        <dbReference type="Pfam" id="PF13403"/>
    </source>
</evidence>
<dbReference type="Gene3D" id="2.160.20.20">
    <property type="match status" value="1"/>
</dbReference>
<feature type="domain" description="Hedgehog/Intein (Hint)" evidence="1">
    <location>
        <begin position="364"/>
        <end position="501"/>
    </location>
</feature>
<gene>
    <name evidence="2" type="ORF">AA0535_2046</name>
</gene>
<keyword evidence="3" id="KW-1185">Reference proteome</keyword>
<accession>A0ABQ0Q426</accession>
<sequence>MTWYVSGSVSATGAVVLSNIGTLTISKGAVVSGATLSGGIPTVSVLNGGAMVSSTEINGYLRVASGGVVSGNTLNSDEVTLSAGASSVNDVFMNYGPSADGNAFLYVSSGASLLGATMTSGATAGLSAYVSSGATVSGLTLSSGAAAYVASGSVAADINGGAGSYLSMATAYGSGSANIVLPPASPVVLTGGTWTAKLIGTKTYYVSGSVSATGAVILSGIATLTVSSGAVVSGAIISGSVATVSVMSGGTMENSLVLNGYVSAAGGATLSANVLNSDIVYLYSGARSIHDTYINSGAGTDGLADVYVYSGASISTPYIGSAAGGGYTVWVSSGASISDPTLVRNGGQLVVSGGSVTTPDPGACFLAGTLLETDEGRLPVEQIRIGDHVMTYGSEPGPREVIWAGCIDIKADPSAPDDLSNYPVRILRDAFGENRPFKDLLVTSEHCFLLDGGFVPVRMLVNGRSIFYDKSLGSYRYYHIETASHSIIMADGVLSESYLDTGKRRSFRQTGGVHVLGGRTLSWADAAAPLMTHRAHVEKLFRDLDDRAALLPLARHKMPEPEIGNDPALRLLTDEGEWVMSRRVQNGQFIFPVPANAQTVFIVSNTCRPNEVIGPFVDDRRELGVLVGEIALYDSYGTLDMSAALGRETMEGWNDIEPGGWRWTSGRAKLDLPERCPGGLALLAVKVEAAGPYHVCSNEEPGAFWSDDGPVELPRLLA</sequence>
<name>A0ABQ0Q426_9PROT</name>
<dbReference type="Gene3D" id="2.170.16.10">
    <property type="entry name" value="Hedgehog/Intein (Hint) domain"/>
    <property type="match status" value="1"/>
</dbReference>
<evidence type="ECO:0000313" key="2">
    <source>
        <dbReference type="EMBL" id="GBQ90440.1"/>
    </source>
</evidence>
<dbReference type="EMBL" id="BAPV01000020">
    <property type="protein sequence ID" value="GBQ90440.1"/>
    <property type="molecule type" value="Genomic_DNA"/>
</dbReference>
<dbReference type="InterPro" id="IPR028992">
    <property type="entry name" value="Hedgehog/Intein_dom"/>
</dbReference>